<evidence type="ECO:0000259" key="10">
    <source>
        <dbReference type="PROSITE" id="PS51278"/>
    </source>
</evidence>
<comment type="similarity">
    <text evidence="2">Belongs to the asparagine synthetase family.</text>
</comment>
<dbReference type="Gene3D" id="3.60.20.10">
    <property type="entry name" value="Glutamine Phosphoribosylpyrophosphate, subunit 1, domain 1"/>
    <property type="match status" value="1"/>
</dbReference>
<feature type="binding site" evidence="9">
    <location>
        <position position="287"/>
    </location>
    <ligand>
        <name>ATP</name>
        <dbReference type="ChEBI" id="CHEBI:30616"/>
    </ligand>
</feature>
<dbReference type="RefSeq" id="WP_152756365.1">
    <property type="nucleotide sequence ID" value="NZ_WHLY01000002.1"/>
</dbReference>
<keyword evidence="4 9" id="KW-0547">Nucleotide-binding</keyword>
<dbReference type="InterPro" id="IPR014729">
    <property type="entry name" value="Rossmann-like_a/b/a_fold"/>
</dbReference>
<feature type="active site" description="For GATase activity" evidence="8">
    <location>
        <position position="2"/>
    </location>
</feature>
<feature type="binding site" evidence="9">
    <location>
        <begin position="359"/>
        <end position="360"/>
    </location>
    <ligand>
        <name>ATP</name>
        <dbReference type="ChEBI" id="CHEBI:30616"/>
    </ligand>
</feature>
<protein>
    <recommendedName>
        <fullName evidence="3">asparagine synthase (glutamine-hydrolyzing)</fullName>
        <ecNumber evidence="3">6.3.5.4</ecNumber>
    </recommendedName>
</protein>
<evidence type="ECO:0000256" key="4">
    <source>
        <dbReference type="ARBA" id="ARBA00022741"/>
    </source>
</evidence>
<dbReference type="InterPro" id="IPR033738">
    <property type="entry name" value="AsnB_N"/>
</dbReference>
<keyword evidence="8" id="KW-0028">Amino-acid biosynthesis</keyword>
<dbReference type="InterPro" id="IPR006426">
    <property type="entry name" value="Asn_synth_AEB"/>
</dbReference>
<dbReference type="GO" id="GO:0005524">
    <property type="term" value="F:ATP binding"/>
    <property type="evidence" value="ECO:0007669"/>
    <property type="project" value="UniProtKB-KW"/>
</dbReference>
<comment type="catalytic activity">
    <reaction evidence="7">
        <text>L-aspartate + L-glutamine + ATP + H2O = L-asparagine + L-glutamate + AMP + diphosphate + H(+)</text>
        <dbReference type="Rhea" id="RHEA:12228"/>
        <dbReference type="ChEBI" id="CHEBI:15377"/>
        <dbReference type="ChEBI" id="CHEBI:15378"/>
        <dbReference type="ChEBI" id="CHEBI:29985"/>
        <dbReference type="ChEBI" id="CHEBI:29991"/>
        <dbReference type="ChEBI" id="CHEBI:30616"/>
        <dbReference type="ChEBI" id="CHEBI:33019"/>
        <dbReference type="ChEBI" id="CHEBI:58048"/>
        <dbReference type="ChEBI" id="CHEBI:58359"/>
        <dbReference type="ChEBI" id="CHEBI:456215"/>
        <dbReference type="EC" id="6.3.5.4"/>
    </reaction>
</comment>
<dbReference type="PIRSF" id="PIRSF001589">
    <property type="entry name" value="Asn_synthetase_glu-h"/>
    <property type="match status" value="1"/>
</dbReference>
<dbReference type="InterPro" id="IPR001962">
    <property type="entry name" value="Asn_synthase"/>
</dbReference>
<evidence type="ECO:0000313" key="12">
    <source>
        <dbReference type="Proteomes" id="UP000479293"/>
    </source>
</evidence>
<dbReference type="SUPFAM" id="SSF52402">
    <property type="entry name" value="Adenine nucleotide alpha hydrolases-like"/>
    <property type="match status" value="1"/>
</dbReference>
<evidence type="ECO:0000256" key="2">
    <source>
        <dbReference type="ARBA" id="ARBA00005752"/>
    </source>
</evidence>
<dbReference type="CDD" id="cd01991">
    <property type="entry name" value="Asn_synthase_B_C"/>
    <property type="match status" value="1"/>
</dbReference>
<dbReference type="SUPFAM" id="SSF56235">
    <property type="entry name" value="N-terminal nucleophile aminohydrolases (Ntn hydrolases)"/>
    <property type="match status" value="1"/>
</dbReference>
<gene>
    <name evidence="11" type="primary">asnB</name>
    <name evidence="11" type="ORF">GBK04_01895</name>
</gene>
<feature type="domain" description="Glutamine amidotransferase type-2" evidence="10">
    <location>
        <begin position="2"/>
        <end position="209"/>
    </location>
</feature>
<dbReference type="Pfam" id="PF13537">
    <property type="entry name" value="GATase_7"/>
    <property type="match status" value="1"/>
</dbReference>
<evidence type="ECO:0000256" key="5">
    <source>
        <dbReference type="ARBA" id="ARBA00022840"/>
    </source>
</evidence>
<sequence length="616" mass="70604">MCGIAGIVGLDPKTSRELIQGMTDSLSHRGPDAVGFFIDYKVAFGQRRLSIIDLSTGANQPFFDITKRYAIIFNGEIYNYQEVREQLNYSWQTKSDTEVILAAFIKWGKDCLSHLNGMFAFAIWDSIETELFIARDRLGVKPLYYYMQDDLFVFSSEVRSILRTGLVSKKVCTNAIVSYLAGLAVKTPYSIIENIFQLLPGEYAFLKKGKLDRHYYWRIDNAKKSEPSILSLAETVKKTRLLFEAAIKSRMVADVPVGAFLSGGIDSSAIVALMSKFSQRPVETFSIIFENKEFDESVYARKIADKYSTKHTELLLSPTDLIDSMHEYIAAMDTPTVDGINSYMVSKLVAATGIKVAVSGLGGDELFVGYPGFTRWKQIKQYNALHDNPFFRSFVSALNKRVKSRAVKKVKAWKDNKQGALKAFYETNRGIFLEDEIRELLEVDKEADLSQWMDLNGSNIRHYPTYSQYSVAELTGYTLDVLLKDSDQMSMAWGLEVREPFFDYHLVEFILSVPDKYKYSRKTPKSLFVKAMGDLLPDEIVYRPKKGFAFPWDSWLRGELKDYCESKIQNLSNRDLFNKASVLDLWKRFLTHDRRVKWMHVWSLVILEGWLTVNEI</sequence>
<accession>A0A7C9FY72</accession>
<organism evidence="11 12">
    <name type="scientific">Salmonirosea aquatica</name>
    <dbReference type="NCBI Taxonomy" id="2654236"/>
    <lineage>
        <taxon>Bacteria</taxon>
        <taxon>Pseudomonadati</taxon>
        <taxon>Bacteroidota</taxon>
        <taxon>Cytophagia</taxon>
        <taxon>Cytophagales</taxon>
        <taxon>Spirosomataceae</taxon>
        <taxon>Salmonirosea</taxon>
    </lineage>
</organism>
<dbReference type="CDD" id="cd00712">
    <property type="entry name" value="AsnB"/>
    <property type="match status" value="1"/>
</dbReference>
<keyword evidence="8" id="KW-0061">Asparagine biosynthesis</keyword>
<evidence type="ECO:0000256" key="3">
    <source>
        <dbReference type="ARBA" id="ARBA00012737"/>
    </source>
</evidence>
<comment type="caution">
    <text evidence="11">The sequence shown here is derived from an EMBL/GenBank/DDBJ whole genome shotgun (WGS) entry which is preliminary data.</text>
</comment>
<dbReference type="EMBL" id="WHLY01000002">
    <property type="protein sequence ID" value="MPR32128.1"/>
    <property type="molecule type" value="Genomic_DNA"/>
</dbReference>
<dbReference type="Gene3D" id="3.40.50.620">
    <property type="entry name" value="HUPs"/>
    <property type="match status" value="1"/>
</dbReference>
<evidence type="ECO:0000256" key="8">
    <source>
        <dbReference type="PIRSR" id="PIRSR001589-1"/>
    </source>
</evidence>
<keyword evidence="11" id="KW-0436">Ligase</keyword>
<dbReference type="AlphaFoldDB" id="A0A7C9FY72"/>
<dbReference type="PROSITE" id="PS51278">
    <property type="entry name" value="GATASE_TYPE_2"/>
    <property type="match status" value="1"/>
</dbReference>
<proteinExistence type="inferred from homology"/>
<dbReference type="GO" id="GO:0006529">
    <property type="term" value="P:asparagine biosynthetic process"/>
    <property type="evidence" value="ECO:0007669"/>
    <property type="project" value="UniProtKB-KW"/>
</dbReference>
<dbReference type="NCBIfam" id="TIGR01536">
    <property type="entry name" value="asn_synth_AEB"/>
    <property type="match status" value="1"/>
</dbReference>
<keyword evidence="6 8" id="KW-0315">Glutamine amidotransferase</keyword>
<keyword evidence="5 9" id="KW-0067">ATP-binding</keyword>
<name>A0A7C9FY72_9BACT</name>
<dbReference type="EC" id="6.3.5.4" evidence="3"/>
<dbReference type="PANTHER" id="PTHR43284">
    <property type="entry name" value="ASPARAGINE SYNTHETASE (GLUTAMINE-HYDROLYZING)"/>
    <property type="match status" value="1"/>
</dbReference>
<feature type="binding site" evidence="9">
    <location>
        <position position="96"/>
    </location>
    <ligand>
        <name>L-glutamine</name>
        <dbReference type="ChEBI" id="CHEBI:58359"/>
    </ligand>
</feature>
<evidence type="ECO:0000256" key="9">
    <source>
        <dbReference type="PIRSR" id="PIRSR001589-2"/>
    </source>
</evidence>
<dbReference type="PANTHER" id="PTHR43284:SF1">
    <property type="entry name" value="ASPARAGINE SYNTHETASE"/>
    <property type="match status" value="1"/>
</dbReference>
<keyword evidence="12" id="KW-1185">Reference proteome</keyword>
<reference evidence="11 12" key="1">
    <citation type="submission" date="2019-10" db="EMBL/GenBank/DDBJ databases">
        <title>Draft Genome Sequence of Cytophagaceae sp. SJW1-29.</title>
        <authorList>
            <person name="Choi A."/>
        </authorList>
    </citation>
    <scope>NUCLEOTIDE SEQUENCE [LARGE SCALE GENOMIC DNA]</scope>
    <source>
        <strain evidence="11 12">SJW1-29</strain>
    </source>
</reference>
<comment type="pathway">
    <text evidence="1">Amino-acid biosynthesis; L-asparagine biosynthesis; L-asparagine from L-aspartate (L-Gln route): step 1/1.</text>
</comment>
<dbReference type="GO" id="GO:0004066">
    <property type="term" value="F:asparagine synthase (glutamine-hydrolyzing) activity"/>
    <property type="evidence" value="ECO:0007669"/>
    <property type="project" value="UniProtKB-EC"/>
</dbReference>
<dbReference type="InterPro" id="IPR051786">
    <property type="entry name" value="ASN_synthetase/amidase"/>
</dbReference>
<dbReference type="GO" id="GO:0005829">
    <property type="term" value="C:cytosol"/>
    <property type="evidence" value="ECO:0007669"/>
    <property type="project" value="TreeGrafter"/>
</dbReference>
<evidence type="ECO:0000313" key="11">
    <source>
        <dbReference type="EMBL" id="MPR32128.1"/>
    </source>
</evidence>
<evidence type="ECO:0000256" key="7">
    <source>
        <dbReference type="ARBA" id="ARBA00048741"/>
    </source>
</evidence>
<evidence type="ECO:0000256" key="1">
    <source>
        <dbReference type="ARBA" id="ARBA00005187"/>
    </source>
</evidence>
<dbReference type="InterPro" id="IPR017932">
    <property type="entry name" value="GATase_2_dom"/>
</dbReference>
<evidence type="ECO:0000256" key="6">
    <source>
        <dbReference type="ARBA" id="ARBA00022962"/>
    </source>
</evidence>
<dbReference type="Pfam" id="PF00733">
    <property type="entry name" value="Asn_synthase"/>
    <property type="match status" value="1"/>
</dbReference>
<dbReference type="Proteomes" id="UP000479293">
    <property type="component" value="Unassembled WGS sequence"/>
</dbReference>
<dbReference type="InterPro" id="IPR029055">
    <property type="entry name" value="Ntn_hydrolases_N"/>
</dbReference>